<dbReference type="WBParaSite" id="RSKR_0000416100.1">
    <property type="protein sequence ID" value="RSKR_0000416100.1"/>
    <property type="gene ID" value="RSKR_0000416100"/>
</dbReference>
<reference evidence="2" key="1">
    <citation type="submission" date="2016-11" db="UniProtKB">
        <authorList>
            <consortium name="WormBaseParasite"/>
        </authorList>
    </citation>
    <scope>IDENTIFICATION</scope>
    <source>
        <strain evidence="2">KR3021</strain>
    </source>
</reference>
<dbReference type="Proteomes" id="UP000095286">
    <property type="component" value="Unplaced"/>
</dbReference>
<name>A0AC35TTF3_9BILA</name>
<proteinExistence type="predicted"/>
<evidence type="ECO:0000313" key="2">
    <source>
        <dbReference type="WBParaSite" id="RSKR_0000416100.1"/>
    </source>
</evidence>
<organism evidence="1 2">
    <name type="scientific">Rhabditophanes sp. KR3021</name>
    <dbReference type="NCBI Taxonomy" id="114890"/>
    <lineage>
        <taxon>Eukaryota</taxon>
        <taxon>Metazoa</taxon>
        <taxon>Ecdysozoa</taxon>
        <taxon>Nematoda</taxon>
        <taxon>Chromadorea</taxon>
        <taxon>Rhabditida</taxon>
        <taxon>Tylenchina</taxon>
        <taxon>Panagrolaimomorpha</taxon>
        <taxon>Strongyloidoidea</taxon>
        <taxon>Alloionematidae</taxon>
        <taxon>Rhabditophanes</taxon>
    </lineage>
</organism>
<protein>
    <submittedName>
        <fullName evidence="2">IGFBP N-terminal domain-containing protein</fullName>
    </submittedName>
</protein>
<sequence length="255" mass="26508">MLFKSIFVSTLALTAYGQYGYAQRYSAIGAGAVPGPVPEPFPGGPTAGGYVPRGPGPVMPPHGGPAYNPYGPGPVMPPPMAQPIGSCCNLPPCMPQLPPCQAPPPPPPMPMPAPIPAPIPEPIPAPLPLPEPLPIQCPPCPQYAPLPPPVVPVPVYQPCQCPPLPMAAPPPMPVYQPMPVYEPAPSCIIPACVYEAIPMPSCVIPACFRGLAPPSPYMYPRFSAFSSAGYYGFGGNKKGKSASAKPNVDESQESE</sequence>
<accession>A0AC35TTF3</accession>
<evidence type="ECO:0000313" key="1">
    <source>
        <dbReference type="Proteomes" id="UP000095286"/>
    </source>
</evidence>